<reference evidence="1" key="1">
    <citation type="submission" date="2019-04" db="EMBL/GenBank/DDBJ databases">
        <title>Genome assembly of Zosterops borbonicus 15179.</title>
        <authorList>
            <person name="Leroy T."/>
            <person name="Anselmetti Y."/>
            <person name="Tilak M.-K."/>
            <person name="Nabholz B."/>
        </authorList>
    </citation>
    <scope>NUCLEOTIDE SEQUENCE</scope>
    <source>
        <strain evidence="1">HGM_15179</strain>
        <tissue evidence="1">Muscle</tissue>
    </source>
</reference>
<sequence>MSIFETVCTEERQQSLTLSSVEGKRYMKEGTRLSSAVNPLTMEKIRQGPRETATPHNKCSPYSLSVSRVSQCVIASSAKVIDSQCLGPSGGDLVHPQELVCSKGMGVIRKMQNHKRKTRRNSLHSDEDALANIKSTLKLDAIVSKP</sequence>
<evidence type="ECO:0000313" key="1">
    <source>
        <dbReference type="EMBL" id="TRZ21720.1"/>
    </source>
</evidence>
<accession>A0A8K1GME5</accession>
<gene>
    <name evidence="1" type="ORF">HGM15179_005389</name>
</gene>
<evidence type="ECO:0000313" key="2">
    <source>
        <dbReference type="Proteomes" id="UP000796761"/>
    </source>
</evidence>
<name>A0A8K1GME5_9PASS</name>
<proteinExistence type="predicted"/>
<protein>
    <submittedName>
        <fullName evidence="1">Uncharacterized protein</fullName>
    </submittedName>
</protein>
<dbReference type="OrthoDB" id="10628683at2759"/>
<organism evidence="1 2">
    <name type="scientific">Zosterops borbonicus</name>
    <dbReference type="NCBI Taxonomy" id="364589"/>
    <lineage>
        <taxon>Eukaryota</taxon>
        <taxon>Metazoa</taxon>
        <taxon>Chordata</taxon>
        <taxon>Craniata</taxon>
        <taxon>Vertebrata</taxon>
        <taxon>Euteleostomi</taxon>
        <taxon>Archelosauria</taxon>
        <taxon>Archosauria</taxon>
        <taxon>Dinosauria</taxon>
        <taxon>Saurischia</taxon>
        <taxon>Theropoda</taxon>
        <taxon>Coelurosauria</taxon>
        <taxon>Aves</taxon>
        <taxon>Neognathae</taxon>
        <taxon>Neoaves</taxon>
        <taxon>Telluraves</taxon>
        <taxon>Australaves</taxon>
        <taxon>Passeriformes</taxon>
        <taxon>Sylvioidea</taxon>
        <taxon>Zosteropidae</taxon>
        <taxon>Zosterops</taxon>
    </lineage>
</organism>
<comment type="caution">
    <text evidence="1">The sequence shown here is derived from an EMBL/GenBank/DDBJ whole genome shotgun (WGS) entry which is preliminary data.</text>
</comment>
<keyword evidence="2" id="KW-1185">Reference proteome</keyword>
<dbReference type="EMBL" id="SWJQ01000115">
    <property type="protein sequence ID" value="TRZ21720.1"/>
    <property type="molecule type" value="Genomic_DNA"/>
</dbReference>
<dbReference type="Proteomes" id="UP000796761">
    <property type="component" value="Unassembled WGS sequence"/>
</dbReference>
<dbReference type="AlphaFoldDB" id="A0A8K1GME5"/>